<dbReference type="PANTHER" id="PTHR35807">
    <property type="entry name" value="TRANSCRIPTIONAL REGULATOR REDD-RELATED"/>
    <property type="match status" value="1"/>
</dbReference>
<evidence type="ECO:0000259" key="3">
    <source>
        <dbReference type="SMART" id="SM00862"/>
    </source>
</evidence>
<feature type="domain" description="Bacterial transcriptional activator" evidence="4">
    <location>
        <begin position="775"/>
        <end position="900"/>
    </location>
</feature>
<dbReference type="InterPro" id="IPR051677">
    <property type="entry name" value="AfsR-DnrI-RedD_regulator"/>
</dbReference>
<evidence type="ECO:0000256" key="1">
    <source>
        <dbReference type="ARBA" id="ARBA00005820"/>
    </source>
</evidence>
<comment type="caution">
    <text evidence="5">The sequence shown here is derived from an EMBL/GenBank/DDBJ whole genome shotgun (WGS) entry which is preliminary data.</text>
</comment>
<evidence type="ECO:0000259" key="4">
    <source>
        <dbReference type="SMART" id="SM01043"/>
    </source>
</evidence>
<dbReference type="InterPro" id="IPR016032">
    <property type="entry name" value="Sig_transdc_resp-reg_C-effctor"/>
</dbReference>
<dbReference type="InterPro" id="IPR036388">
    <property type="entry name" value="WH-like_DNA-bd_sf"/>
</dbReference>
<comment type="similarity">
    <text evidence="1">Belongs to the AfsR/DnrI/RedD regulatory family.</text>
</comment>
<dbReference type="SMART" id="SM00862">
    <property type="entry name" value="Trans_reg_C"/>
    <property type="match status" value="1"/>
</dbReference>
<dbReference type="Gene3D" id="1.10.10.10">
    <property type="entry name" value="Winged helix-like DNA-binding domain superfamily/Winged helix DNA-binding domain"/>
    <property type="match status" value="1"/>
</dbReference>
<organism evidence="5 6">
    <name type="scientific">Actinophytocola glycyrrhizae</name>
    <dbReference type="NCBI Taxonomy" id="2044873"/>
    <lineage>
        <taxon>Bacteria</taxon>
        <taxon>Bacillati</taxon>
        <taxon>Actinomycetota</taxon>
        <taxon>Actinomycetes</taxon>
        <taxon>Pseudonocardiales</taxon>
        <taxon>Pseudonocardiaceae</taxon>
    </lineage>
</organism>
<evidence type="ECO:0000313" key="6">
    <source>
        <dbReference type="Proteomes" id="UP001595859"/>
    </source>
</evidence>
<dbReference type="InterPro" id="IPR011990">
    <property type="entry name" value="TPR-like_helical_dom_sf"/>
</dbReference>
<accession>A0ABV9RZZ1</accession>
<keyword evidence="6" id="KW-1185">Reference proteome</keyword>
<dbReference type="SMART" id="SM01043">
    <property type="entry name" value="BTAD"/>
    <property type="match status" value="1"/>
</dbReference>
<dbReference type="Gene3D" id="3.40.50.300">
    <property type="entry name" value="P-loop containing nucleotide triphosphate hydrolases"/>
    <property type="match status" value="1"/>
</dbReference>
<reference evidence="6" key="1">
    <citation type="journal article" date="2019" name="Int. J. Syst. Evol. Microbiol.">
        <title>The Global Catalogue of Microorganisms (GCM) 10K type strain sequencing project: providing services to taxonomists for standard genome sequencing and annotation.</title>
        <authorList>
            <consortium name="The Broad Institute Genomics Platform"/>
            <consortium name="The Broad Institute Genome Sequencing Center for Infectious Disease"/>
            <person name="Wu L."/>
            <person name="Ma J."/>
        </authorList>
    </citation>
    <scope>NUCLEOTIDE SEQUENCE [LARGE SCALE GENOMIC DNA]</scope>
    <source>
        <strain evidence="6">ZS-22-S1</strain>
    </source>
</reference>
<dbReference type="Pfam" id="PF25873">
    <property type="entry name" value="WHD_MalT"/>
    <property type="match status" value="1"/>
</dbReference>
<dbReference type="InterPro" id="IPR001867">
    <property type="entry name" value="OmpR/PhoB-type_DNA-bd"/>
</dbReference>
<proteinExistence type="inferred from homology"/>
<evidence type="ECO:0000313" key="5">
    <source>
        <dbReference type="EMBL" id="MFC4854562.1"/>
    </source>
</evidence>
<dbReference type="EMBL" id="JBHSIS010000006">
    <property type="protein sequence ID" value="MFC4854562.1"/>
    <property type="molecule type" value="Genomic_DNA"/>
</dbReference>
<gene>
    <name evidence="5" type="ORF">ACFPCV_13710</name>
</gene>
<dbReference type="Proteomes" id="UP001595859">
    <property type="component" value="Unassembled WGS sequence"/>
</dbReference>
<dbReference type="InterPro" id="IPR027417">
    <property type="entry name" value="P-loop_NTPase"/>
</dbReference>
<dbReference type="SUPFAM" id="SSF46894">
    <property type="entry name" value="C-terminal effector domain of the bipartite response regulators"/>
    <property type="match status" value="1"/>
</dbReference>
<dbReference type="Gene3D" id="1.25.40.10">
    <property type="entry name" value="Tetratricopeptide repeat domain"/>
    <property type="match status" value="1"/>
</dbReference>
<dbReference type="RefSeq" id="WP_378056496.1">
    <property type="nucleotide sequence ID" value="NZ_JBHSIS010000006.1"/>
</dbReference>
<dbReference type="InterPro" id="IPR059106">
    <property type="entry name" value="WHD_MalT"/>
</dbReference>
<dbReference type="Pfam" id="PF03704">
    <property type="entry name" value="BTAD"/>
    <property type="match status" value="1"/>
</dbReference>
<protein>
    <submittedName>
        <fullName evidence="5">BTAD domain-containing putative transcriptional regulator</fullName>
    </submittedName>
</protein>
<dbReference type="SUPFAM" id="SSF52540">
    <property type="entry name" value="P-loop containing nucleoside triphosphate hydrolases"/>
    <property type="match status" value="1"/>
</dbReference>
<name>A0ABV9RZZ1_9PSEU</name>
<dbReference type="InterPro" id="IPR005158">
    <property type="entry name" value="BTAD"/>
</dbReference>
<keyword evidence="2" id="KW-0238">DNA-binding</keyword>
<dbReference type="SUPFAM" id="SSF48452">
    <property type="entry name" value="TPR-like"/>
    <property type="match status" value="1"/>
</dbReference>
<feature type="domain" description="OmpR/PhoB-type" evidence="3">
    <location>
        <begin position="686"/>
        <end position="767"/>
    </location>
</feature>
<evidence type="ECO:0000256" key="2">
    <source>
        <dbReference type="ARBA" id="ARBA00023125"/>
    </source>
</evidence>
<sequence>MLNSDAHKAITPRSGLLDRNTVLDDLNAAAGARLRLLTGPAGAGKSVLAGQLVAAAAGGPRHLLVRCTRPARAGLVRTLAPLAGSRAHDIAGLLADLGRDDSPTTVVVDDAHALHDSPDQSDLNRLLTEAPDHVRFVVTTRDARPLDLADVPGTVHQLRHQQLRFTAQEVARLFDTVYHAPVPDPEALCEQVEGLPVALRHLHLDTVRMTGAERNAVLRDPVHGSERLREFLTRAVLAPLPGDLRDFMVEVSPLGRLSGRLCDALLGTEDSEERLTELAAREAWTFHVGLTEFRFHTLLRGLLELQLAERRGPHLTRQTYQTALALLTDAGKLTDAYRCAARAEDWVTAARLAHEYGLPTTGLDDPWVHLAEARRLRAAGHFAEAHARYTEAAARLPEGPLRWQCEHERIAASHSMRAQPATGDPVASDVVGHLTEALREHPARMVALAVPSASPEWILARAVAAMVDGRIDMAVELAEPLAGAPSPFASLAARLLTTAIRTAVYGSGTVAQFYALAGEAEAEGWLWLARIARATTAVLEPSACADAAAALAEFEAAGDDWGCLMAMLVLLIGQLRAGQPRDPAVLRRTLVRLRRMRAPLLEMWLRALVGPEVERMEAADPALAATAPARPWAKDMLGHNCAAIVAVLSTPPAATHRKVLALASAPERTPPVAVRCFVTFEVDVHGEPVPLDGLRAQARRVLRVLAVHYGQPIHEERLAAVLWPDTAVKPAKRRLQVAISSLRVLFRTYLPDDRHGGIVRHGSAYLLRLPAGSTVDVVEFASAMRDWRRGQHPRDPHHVREVGNKVLDLYRGELLAEEGSAEWLLARRESLRGEAMGVAVALAGLELDTGDPAAAAAVCERALAIDDLDHRLWTVLADARARLGDGDGASRAHDAYRALLAEG</sequence>